<evidence type="ECO:0000256" key="4">
    <source>
        <dbReference type="ARBA" id="ARBA00022741"/>
    </source>
</evidence>
<protein>
    <recommendedName>
        <fullName evidence="8">Phosphoribosylformylglycinamidine synthase subunit PurL</fullName>
        <shortName evidence="8">FGAM synthase</shortName>
        <ecNumber evidence="8">6.3.5.3</ecNumber>
    </recommendedName>
    <alternativeName>
        <fullName evidence="8">Formylglycinamide ribonucleotide amidotransferase subunit II</fullName>
        <shortName evidence="8">FGAR amidotransferase II</shortName>
        <shortName evidence="8">FGAR-AT II</shortName>
    </alternativeName>
    <alternativeName>
        <fullName evidence="8">Glutamine amidotransferase PurL</fullName>
    </alternativeName>
    <alternativeName>
        <fullName evidence="8">Phosphoribosylformylglycinamidine synthase subunit II</fullName>
    </alternativeName>
</protein>
<dbReference type="SUPFAM" id="SSF82697">
    <property type="entry name" value="PurS-like"/>
    <property type="match status" value="1"/>
</dbReference>
<evidence type="ECO:0000256" key="6">
    <source>
        <dbReference type="ARBA" id="ARBA00022840"/>
    </source>
</evidence>
<dbReference type="GO" id="GO:0006189">
    <property type="term" value="P:'de novo' IMP biosynthetic process"/>
    <property type="evidence" value="ECO:0007669"/>
    <property type="project" value="UniProtKB-UniRule"/>
</dbReference>
<dbReference type="Pfam" id="PF02769">
    <property type="entry name" value="AIRS_C"/>
    <property type="match status" value="2"/>
</dbReference>
<keyword evidence="1 8" id="KW-0963">Cytoplasm</keyword>
<comment type="caution">
    <text evidence="8">Lacks conserved residue(s) required for the propagation of feature annotation.</text>
</comment>
<keyword evidence="3 8" id="KW-0479">Metal-binding</keyword>
<comment type="subcellular location">
    <subcellularLocation>
        <location evidence="8">Cytoplasm</location>
    </subcellularLocation>
</comment>
<dbReference type="InterPro" id="IPR010074">
    <property type="entry name" value="PRibForGlyAmidine_synth_PurL"/>
</dbReference>
<accession>I0HZV2</accession>
<feature type="binding site" evidence="8">
    <location>
        <position position="488"/>
    </location>
    <ligand>
        <name>Mg(2+)</name>
        <dbReference type="ChEBI" id="CHEBI:18420"/>
        <label>2</label>
    </ligand>
</feature>
<dbReference type="CDD" id="cd02203">
    <property type="entry name" value="PurL_repeat1"/>
    <property type="match status" value="1"/>
</dbReference>
<dbReference type="Gene3D" id="3.90.650.10">
    <property type="entry name" value="PurM-like C-terminal domain"/>
    <property type="match status" value="2"/>
</dbReference>
<dbReference type="SUPFAM" id="SSF56042">
    <property type="entry name" value="PurM C-terminal domain-like"/>
    <property type="match status" value="2"/>
</dbReference>
<evidence type="ECO:0000256" key="7">
    <source>
        <dbReference type="ARBA" id="ARBA00022842"/>
    </source>
</evidence>
<organism evidence="12 13">
    <name type="scientific">Caldilinea aerophila (strain DSM 14535 / JCM 11387 / NBRC 104270 / STL-6-O1)</name>
    <dbReference type="NCBI Taxonomy" id="926550"/>
    <lineage>
        <taxon>Bacteria</taxon>
        <taxon>Bacillati</taxon>
        <taxon>Chloroflexota</taxon>
        <taxon>Caldilineae</taxon>
        <taxon>Caldilineales</taxon>
        <taxon>Caldilineaceae</taxon>
        <taxon>Caldilinea</taxon>
    </lineage>
</organism>
<dbReference type="KEGG" id="cap:CLDAP_05000"/>
<feature type="binding site" evidence="8">
    <location>
        <position position="328"/>
    </location>
    <ligand>
        <name>substrate</name>
    </ligand>
</feature>
<keyword evidence="7 8" id="KW-0460">Magnesium</keyword>
<comment type="pathway">
    <text evidence="8">Purine metabolism; IMP biosynthesis via de novo pathway; 5-amino-1-(5-phospho-D-ribosyl)imidazole from N(2)-formyl-N(1)-(5-phospho-D-ribosyl)glycinamide: step 1/2.</text>
</comment>
<dbReference type="STRING" id="926550.CLDAP_05000"/>
<name>I0HZV2_CALAS</name>
<dbReference type="Proteomes" id="UP000007880">
    <property type="component" value="Chromosome"/>
</dbReference>
<dbReference type="InterPro" id="IPR041609">
    <property type="entry name" value="PurL_linker"/>
</dbReference>
<feature type="binding site" evidence="8">
    <location>
        <position position="305"/>
    </location>
    <ligand>
        <name>Mg(2+)</name>
        <dbReference type="ChEBI" id="CHEBI:18420"/>
        <label>1</label>
    </ligand>
</feature>
<dbReference type="PATRIC" id="fig|926550.5.peg.528"/>
<keyword evidence="2 8" id="KW-0436">Ligase</keyword>
<feature type="domain" description="PurM-like C-terminal" evidence="10">
    <location>
        <begin position="420"/>
        <end position="573"/>
    </location>
</feature>
<keyword evidence="4 8" id="KW-0547">Nucleotide-binding</keyword>
<dbReference type="OrthoDB" id="9804441at2"/>
<comment type="function">
    <text evidence="8">Part of the phosphoribosylformylglycinamidine synthase complex involved in the purines biosynthetic pathway. Catalyzes the ATP-dependent conversion of formylglycinamide ribonucleotide (FGAR) and glutamine to yield formylglycinamidine ribonucleotide (FGAM) and glutamate. The FGAM synthase complex is composed of three subunits. PurQ produces an ammonia molecule by converting glutamine to glutamate. PurL transfers the ammonia molecule to FGAR to form FGAM in an ATP-dependent manner. PurS interacts with PurQ and PurL and is thought to assist in the transfer of the ammonia molecule from PurQ to PurL.</text>
</comment>
<gene>
    <name evidence="8 12" type="primary">purL</name>
    <name evidence="12" type="ordered locus">CLDAP_05000</name>
</gene>
<dbReference type="EMBL" id="AP012337">
    <property type="protein sequence ID" value="BAL98539.1"/>
    <property type="molecule type" value="Genomic_DNA"/>
</dbReference>
<evidence type="ECO:0000256" key="8">
    <source>
        <dbReference type="HAMAP-Rule" id="MF_00420"/>
    </source>
</evidence>
<dbReference type="eggNOG" id="COG0046">
    <property type="taxonomic scope" value="Bacteria"/>
</dbReference>
<evidence type="ECO:0000259" key="11">
    <source>
        <dbReference type="Pfam" id="PF18072"/>
    </source>
</evidence>
<dbReference type="eggNOG" id="COG1828">
    <property type="taxonomic scope" value="Bacteria"/>
</dbReference>
<dbReference type="HOGENOM" id="CLU_003100_0_0_0"/>
<evidence type="ECO:0000256" key="1">
    <source>
        <dbReference type="ARBA" id="ARBA00022490"/>
    </source>
</evidence>
<dbReference type="AlphaFoldDB" id="I0HZV2"/>
<comment type="similarity">
    <text evidence="8">Belongs to the FGAMS family.</text>
</comment>
<feature type="binding site" evidence="8">
    <location>
        <position position="766"/>
    </location>
    <ligand>
        <name>ATP</name>
        <dbReference type="ChEBI" id="CHEBI:30616"/>
    </ligand>
</feature>
<dbReference type="GO" id="GO:0005524">
    <property type="term" value="F:ATP binding"/>
    <property type="evidence" value="ECO:0007669"/>
    <property type="project" value="UniProtKB-UniRule"/>
</dbReference>
<dbReference type="HAMAP" id="MF_00420">
    <property type="entry name" value="PurL_2"/>
    <property type="match status" value="1"/>
</dbReference>
<dbReference type="UniPathway" id="UPA00074">
    <property type="reaction ID" value="UER00128"/>
</dbReference>
<dbReference type="SUPFAM" id="SSF55326">
    <property type="entry name" value="PurM N-terminal domain-like"/>
    <property type="match status" value="2"/>
</dbReference>
<feature type="domain" description="PurM-like C-terminal" evidence="10">
    <location>
        <begin position="805"/>
        <end position="955"/>
    </location>
</feature>
<evidence type="ECO:0000259" key="9">
    <source>
        <dbReference type="Pfam" id="PF00586"/>
    </source>
</evidence>
<comment type="subunit">
    <text evidence="8">Monomer. Part of the FGAM synthase complex composed of 1 PurL, 1 PurQ and 2 PurS subunits.</text>
</comment>
<evidence type="ECO:0000256" key="3">
    <source>
        <dbReference type="ARBA" id="ARBA00022723"/>
    </source>
</evidence>
<dbReference type="PANTHER" id="PTHR43555">
    <property type="entry name" value="PHOSPHORIBOSYLFORMYLGLYCINAMIDINE SYNTHASE SUBUNIT PURL"/>
    <property type="match status" value="1"/>
</dbReference>
<dbReference type="InterPro" id="IPR036604">
    <property type="entry name" value="PurS-like_sf"/>
</dbReference>
<evidence type="ECO:0000256" key="5">
    <source>
        <dbReference type="ARBA" id="ARBA00022755"/>
    </source>
</evidence>
<dbReference type="InterPro" id="IPR010918">
    <property type="entry name" value="PurM-like_C_dom"/>
</dbReference>
<feature type="binding site" evidence="8">
    <location>
        <position position="329"/>
    </location>
    <ligand>
        <name>Mg(2+)</name>
        <dbReference type="ChEBI" id="CHEBI:18420"/>
        <label>2</label>
    </ligand>
</feature>
<dbReference type="GO" id="GO:0004642">
    <property type="term" value="F:phosphoribosylformylglycinamidine synthase activity"/>
    <property type="evidence" value="ECO:0007669"/>
    <property type="project" value="UniProtKB-UniRule"/>
</dbReference>
<evidence type="ECO:0000256" key="2">
    <source>
        <dbReference type="ARBA" id="ARBA00022598"/>
    </source>
</evidence>
<keyword evidence="6 8" id="KW-0067">ATP-binding</keyword>
<dbReference type="InterPro" id="IPR036921">
    <property type="entry name" value="PurM-like_N_sf"/>
</dbReference>
<dbReference type="RefSeq" id="WP_014431781.1">
    <property type="nucleotide sequence ID" value="NC_017079.1"/>
</dbReference>
<evidence type="ECO:0000259" key="10">
    <source>
        <dbReference type="Pfam" id="PF02769"/>
    </source>
</evidence>
<feature type="binding site" evidence="8">
    <location>
        <position position="303"/>
    </location>
    <ligand>
        <name>ATP</name>
        <dbReference type="ChEBI" id="CHEBI:30616"/>
    </ligand>
</feature>
<feature type="active site" description="Proton acceptor" evidence="8">
    <location>
        <position position="307"/>
    </location>
</feature>
<feature type="domain" description="PurM-like N-terminal" evidence="9">
    <location>
        <begin position="669"/>
        <end position="791"/>
    </location>
</feature>
<feature type="domain" description="Phosphoribosylformylglycinamidine synthase linker" evidence="11">
    <location>
        <begin position="191"/>
        <end position="238"/>
    </location>
</feature>
<dbReference type="Pfam" id="PF00586">
    <property type="entry name" value="AIRS"/>
    <property type="match status" value="2"/>
</dbReference>
<feature type="binding site" evidence="8">
    <location>
        <position position="769"/>
    </location>
    <ligand>
        <name>substrate</name>
    </ligand>
</feature>
<proteinExistence type="inferred from homology"/>
<evidence type="ECO:0000313" key="12">
    <source>
        <dbReference type="EMBL" id="BAL98539.1"/>
    </source>
</evidence>
<dbReference type="Gene3D" id="3.30.1280.10">
    <property type="entry name" value="Phosphoribosylformylglycinamidine synthase subunit PurS"/>
    <property type="match status" value="2"/>
</dbReference>
<dbReference type="NCBIfam" id="TIGR01736">
    <property type="entry name" value="FGAM_synth_II"/>
    <property type="match status" value="1"/>
</dbReference>
<feature type="binding site" evidence="8">
    <location>
        <position position="729"/>
    </location>
    <ligand>
        <name>ATP</name>
        <dbReference type="ChEBI" id="CHEBI:30616"/>
    </ligand>
</feature>
<dbReference type="GO" id="GO:0000287">
    <property type="term" value="F:magnesium ion binding"/>
    <property type="evidence" value="ECO:0007669"/>
    <property type="project" value="UniProtKB-UniRule"/>
</dbReference>
<comment type="catalytic activity">
    <reaction evidence="8">
        <text>N(2)-formyl-N(1)-(5-phospho-beta-D-ribosyl)glycinamide + L-glutamine + ATP + H2O = 2-formamido-N(1)-(5-O-phospho-beta-D-ribosyl)acetamidine + L-glutamate + ADP + phosphate + H(+)</text>
        <dbReference type="Rhea" id="RHEA:17129"/>
        <dbReference type="ChEBI" id="CHEBI:15377"/>
        <dbReference type="ChEBI" id="CHEBI:15378"/>
        <dbReference type="ChEBI" id="CHEBI:29985"/>
        <dbReference type="ChEBI" id="CHEBI:30616"/>
        <dbReference type="ChEBI" id="CHEBI:43474"/>
        <dbReference type="ChEBI" id="CHEBI:58359"/>
        <dbReference type="ChEBI" id="CHEBI:147286"/>
        <dbReference type="ChEBI" id="CHEBI:147287"/>
        <dbReference type="ChEBI" id="CHEBI:456216"/>
        <dbReference type="EC" id="6.3.5.3"/>
    </reaction>
</comment>
<dbReference type="EC" id="6.3.5.3" evidence="8"/>
<reference evidence="12 13" key="1">
    <citation type="submission" date="2012-02" db="EMBL/GenBank/DDBJ databases">
        <title>Complete genome sequence of Caldilinea aerophila DSM 14535 (= NBRC 102666).</title>
        <authorList>
            <person name="Oguchi A."/>
            <person name="Hosoyama A."/>
            <person name="Sekine M."/>
            <person name="Fukai R."/>
            <person name="Kato Y."/>
            <person name="Nakamura S."/>
            <person name="Hanada S."/>
            <person name="Yamazaki S."/>
            <person name="Fujita N."/>
        </authorList>
    </citation>
    <scope>NUCLEOTIDE SEQUENCE [LARGE SCALE GENOMIC DNA]</scope>
    <source>
        <strain evidence="13">DSM 14535 / JCM 11387 / NBRC 104270 / STL-6-O1</strain>
    </source>
</reference>
<sequence>MTVRVEVRSTHPTTGQSVVRGAAKLGIGGLKRCEVVRLYFLERDPGDEAVERLCRLLLADPVMDTWRVVRGEQTDATASSIASSMAGDRPLHVVEVAFRPGVTDVPARELRRGMAEIGLPDCETATGLRYELEGTLSEAELRRLAQLLLCNETVQHFALGEITVHFGHEAVAGERVEVIPLRNLDDAALLALSKERLLSLDLDEMHAIQRYYLELGRDPTDVELETLAQTWSEHCVHKTFKARIEFIHRNADGSVRSQETIDGLIHRYLRAATEAVWPEWLRSAFVDNAGVIAFDDTYDLAFKVETHNHPSALEPFGGANTGVGGVVRDVIGVSARPIATTDVLCFGPQDFPYDQLPEGILHPARIAEGVIAGIGDYGNKLGLPTVNGAILYDEGYLGNPLVFCGCAGLLPHGRHPTGAQKGDLVVVIGGRTGRDGIHGATFSSAELTHETSEIAGSAVQIGDPITEKGLIELVEAARDRGLYNAITDCGAGGFSSAIGEMGERLGVDVDLANAPLKYPGLAPWEIWISEAQERMVLAVPPEKLPALQQLADLWEVELSVLGRFTGDGELVVRFNERVVARLSMHFLHHGLPKRTLRAEYQEPAPVPPLPEASVELQFPGMDLNDVLLAMLGYPSIASKEQVVRTYDHEVRGGTIVRPFVGPALDGPADAAVLKPLGTWEHDRAFVLSNGINPMIGRVDPYAMAISAVDEAVRNAVAVGADPDHIAILDNFCWGNPTYPDRLGALVRACQGCYDAALAYRTPFISGKDSLYNEFNGKPIPGTLLISAIGIVPDMHRCVTSALKTPGDRLYLLGETRAELGGSLFNALLGEQSGMPPSMPQKPLERYRALHQAIRKGLVRACHDLSEGGLAVAIAEMCIAGRLGAALHLDALMDDVWMDAADAGALVIPLLFSESNGRLLIEVAEKDVPAFEACFTGQTLTWLGVVVEESRLSVGVKGASIIDLQVEQLVKAWKGQ</sequence>
<dbReference type="InterPro" id="IPR016188">
    <property type="entry name" value="PurM-like_N"/>
</dbReference>
<dbReference type="GO" id="GO:0005737">
    <property type="term" value="C:cytoplasm"/>
    <property type="evidence" value="ECO:0007669"/>
    <property type="project" value="UniProtKB-SubCell"/>
</dbReference>
<dbReference type="Pfam" id="PF18072">
    <property type="entry name" value="FGAR-AT_linker"/>
    <property type="match status" value="1"/>
</dbReference>
<feature type="active site" evidence="8">
    <location>
        <position position="234"/>
    </location>
</feature>
<feature type="binding site" evidence="8">
    <location>
        <position position="460"/>
    </location>
    <ligand>
        <name>substrate</name>
    </ligand>
</feature>
<keyword evidence="13" id="KW-1185">Reference proteome</keyword>
<evidence type="ECO:0000313" key="13">
    <source>
        <dbReference type="Proteomes" id="UP000007880"/>
    </source>
</evidence>
<dbReference type="PANTHER" id="PTHR43555:SF1">
    <property type="entry name" value="PHOSPHORIBOSYLFORMYLGLYCINAMIDINE SYNTHASE SUBUNIT PURL"/>
    <property type="match status" value="1"/>
</dbReference>
<dbReference type="CDD" id="cd02204">
    <property type="entry name" value="PurL_repeat2"/>
    <property type="match status" value="1"/>
</dbReference>
<feature type="domain" description="PurM-like N-terminal" evidence="9">
    <location>
        <begin position="287"/>
        <end position="409"/>
    </location>
</feature>
<dbReference type="Gene3D" id="3.30.1330.10">
    <property type="entry name" value="PurM-like, N-terminal domain"/>
    <property type="match status" value="2"/>
</dbReference>
<dbReference type="InterPro" id="IPR036676">
    <property type="entry name" value="PurM-like_C_sf"/>
</dbReference>
<dbReference type="Gene3D" id="1.10.8.750">
    <property type="entry name" value="Phosphoribosylformylglycinamidine synthase, linker domain"/>
    <property type="match status" value="1"/>
</dbReference>
<keyword evidence="5 8" id="KW-0658">Purine biosynthesis</keyword>